<keyword evidence="5 6" id="KW-0472">Membrane</keyword>
<comment type="subcellular location">
    <subcellularLocation>
        <location evidence="1">Cell membrane</location>
        <topology evidence="1">Multi-pass membrane protein</topology>
    </subcellularLocation>
</comment>
<feature type="transmembrane region" description="Helical" evidence="6">
    <location>
        <begin position="341"/>
        <end position="363"/>
    </location>
</feature>
<feature type="transmembrane region" description="Helical" evidence="6">
    <location>
        <begin position="383"/>
        <end position="404"/>
    </location>
</feature>
<evidence type="ECO:0000313" key="8">
    <source>
        <dbReference type="Proteomes" id="UP001319045"/>
    </source>
</evidence>
<accession>A0ABM7NZ81</accession>
<evidence type="ECO:0000256" key="2">
    <source>
        <dbReference type="ARBA" id="ARBA00022475"/>
    </source>
</evidence>
<feature type="transmembrane region" description="Helical" evidence="6">
    <location>
        <begin position="20"/>
        <end position="39"/>
    </location>
</feature>
<feature type="transmembrane region" description="Helical" evidence="6">
    <location>
        <begin position="192"/>
        <end position="214"/>
    </location>
</feature>
<dbReference type="Proteomes" id="UP001319045">
    <property type="component" value="Chromosome"/>
</dbReference>
<sequence>MIELKSDYSQKNKKIAINTLIVYARMIIVTLISLITVRYVLKALGASDYGLYNVVGGVVAILNFICTAMQTTTRRYINIEMGKTNRNLNKIFNVCLLLHVGFAILLLIIVETIGNFYIYNYLNVVPEKLQDASFVFQISAIVSIIGIINVPYQGLLSAYEKFGTIASIDFVTTLLKIPLVVCLAYFEGNALRFYAIGTCLISFSSFILYSLFCYKHYSDIVKFKTYKDWKLCREIIAFNNYTAIGAFAYIGRTQGSNIIVNYFFGTIINGAFALAYQIENNIMNFVGNLATSFEPQITQSYSNGDYKRCYSLVSKISRYCILIMLFVLFPLILELEFILKIWLGNIPSGVILLSYLTLLSLFVRSLTGGLPPLILATGNVKKFQISASFLMLIGLPLAFIAYIIHAPYFIIIVIMTILDLINRGYIVYLASIQTSLNIYKFISETYKPVVFMLPFIILYILMDKEIEFVGYTYHIVNLLCAFIFIGSLGFIFGLDHNEKKLLIAKIRRHNL</sequence>
<gene>
    <name evidence="7" type="ORF">prwr041_16170</name>
</gene>
<evidence type="ECO:0000256" key="1">
    <source>
        <dbReference type="ARBA" id="ARBA00004651"/>
    </source>
</evidence>
<evidence type="ECO:0000256" key="6">
    <source>
        <dbReference type="SAM" id="Phobius"/>
    </source>
</evidence>
<protein>
    <recommendedName>
        <fullName evidence="9">Polysaccharide biosynthesis protein</fullName>
    </recommendedName>
</protein>
<keyword evidence="4 6" id="KW-1133">Transmembrane helix</keyword>
<reference evidence="7 8" key="1">
    <citation type="journal article" date="2022" name="Int. J. Syst. Evol. Microbiol.">
        <title>Prevotella herbatica sp. nov., a plant polysaccharide-decomposing anaerobic bacterium isolated from a methanogenic reactor.</title>
        <authorList>
            <person name="Uek A."/>
            <person name="Tonouchi A."/>
            <person name="Kaku N."/>
            <person name="Ueki K."/>
        </authorList>
    </citation>
    <scope>NUCLEOTIDE SEQUENCE [LARGE SCALE GENOMIC DNA]</scope>
    <source>
        <strain evidence="7 8">WR041</strain>
    </source>
</reference>
<keyword evidence="8" id="KW-1185">Reference proteome</keyword>
<evidence type="ECO:0000256" key="4">
    <source>
        <dbReference type="ARBA" id="ARBA00022989"/>
    </source>
</evidence>
<evidence type="ECO:0000256" key="5">
    <source>
        <dbReference type="ARBA" id="ARBA00023136"/>
    </source>
</evidence>
<feature type="transmembrane region" description="Helical" evidence="6">
    <location>
        <begin position="474"/>
        <end position="494"/>
    </location>
</feature>
<keyword evidence="3 6" id="KW-0812">Transmembrane</keyword>
<feature type="transmembrane region" description="Helical" evidence="6">
    <location>
        <begin position="51"/>
        <end position="70"/>
    </location>
</feature>
<dbReference type="PANTHER" id="PTHR30250:SF26">
    <property type="entry name" value="PSMA PROTEIN"/>
    <property type="match status" value="1"/>
</dbReference>
<feature type="transmembrane region" description="Helical" evidence="6">
    <location>
        <begin position="235"/>
        <end position="252"/>
    </location>
</feature>
<dbReference type="PANTHER" id="PTHR30250">
    <property type="entry name" value="PST FAMILY PREDICTED COLANIC ACID TRANSPORTER"/>
    <property type="match status" value="1"/>
</dbReference>
<feature type="transmembrane region" description="Helical" evidence="6">
    <location>
        <begin position="444"/>
        <end position="462"/>
    </location>
</feature>
<feature type="transmembrane region" description="Helical" evidence="6">
    <location>
        <begin position="410"/>
        <end position="432"/>
    </location>
</feature>
<dbReference type="InterPro" id="IPR050833">
    <property type="entry name" value="Poly_Biosynth_Transport"/>
</dbReference>
<organism evidence="7 8">
    <name type="scientific">Prevotella herbatica</name>
    <dbReference type="NCBI Taxonomy" id="2801997"/>
    <lineage>
        <taxon>Bacteria</taxon>
        <taxon>Pseudomonadati</taxon>
        <taxon>Bacteroidota</taxon>
        <taxon>Bacteroidia</taxon>
        <taxon>Bacteroidales</taxon>
        <taxon>Prevotellaceae</taxon>
        <taxon>Prevotella</taxon>
    </lineage>
</organism>
<feature type="transmembrane region" description="Helical" evidence="6">
    <location>
        <begin position="164"/>
        <end position="186"/>
    </location>
</feature>
<dbReference type="RefSeq" id="WP_207153353.1">
    <property type="nucleotide sequence ID" value="NZ_AP024484.1"/>
</dbReference>
<evidence type="ECO:0000313" key="7">
    <source>
        <dbReference type="EMBL" id="BCS85724.1"/>
    </source>
</evidence>
<keyword evidence="2" id="KW-1003">Cell membrane</keyword>
<feature type="transmembrane region" description="Helical" evidence="6">
    <location>
        <begin position="258"/>
        <end position="276"/>
    </location>
</feature>
<feature type="transmembrane region" description="Helical" evidence="6">
    <location>
        <begin position="134"/>
        <end position="152"/>
    </location>
</feature>
<proteinExistence type="predicted"/>
<evidence type="ECO:0000256" key="3">
    <source>
        <dbReference type="ARBA" id="ARBA00022692"/>
    </source>
</evidence>
<dbReference type="EMBL" id="AP024484">
    <property type="protein sequence ID" value="BCS85724.1"/>
    <property type="molecule type" value="Genomic_DNA"/>
</dbReference>
<name>A0ABM7NZ81_9BACT</name>
<evidence type="ECO:0008006" key="9">
    <source>
        <dbReference type="Google" id="ProtNLM"/>
    </source>
</evidence>
<feature type="transmembrane region" description="Helical" evidence="6">
    <location>
        <begin position="316"/>
        <end position="335"/>
    </location>
</feature>
<feature type="transmembrane region" description="Helical" evidence="6">
    <location>
        <begin position="91"/>
        <end position="114"/>
    </location>
</feature>